<evidence type="ECO:0008006" key="4">
    <source>
        <dbReference type="Google" id="ProtNLM"/>
    </source>
</evidence>
<dbReference type="Proteomes" id="UP000265618">
    <property type="component" value="Unassembled WGS sequence"/>
</dbReference>
<feature type="non-terminal residue" evidence="2">
    <location>
        <position position="55"/>
    </location>
</feature>
<accession>A0A391P222</accession>
<feature type="non-terminal residue" evidence="2">
    <location>
        <position position="1"/>
    </location>
</feature>
<evidence type="ECO:0000256" key="1">
    <source>
        <dbReference type="SAM" id="MobiDB-lite"/>
    </source>
</evidence>
<evidence type="ECO:0000313" key="2">
    <source>
        <dbReference type="EMBL" id="GCA65028.1"/>
    </source>
</evidence>
<reference evidence="2 3" key="1">
    <citation type="journal article" date="2018" name="PLoS ONE">
        <title>The draft genome of Kipferlia bialata reveals reductive genome evolution in fornicate parasites.</title>
        <authorList>
            <person name="Tanifuji G."/>
            <person name="Takabayashi S."/>
            <person name="Kume K."/>
            <person name="Takagi M."/>
            <person name="Nakayama T."/>
            <person name="Kamikawa R."/>
            <person name="Inagaki Y."/>
            <person name="Hashimoto T."/>
        </authorList>
    </citation>
    <scope>NUCLEOTIDE SEQUENCE [LARGE SCALE GENOMIC DNA]</scope>
    <source>
        <strain evidence="2">NY0173</strain>
    </source>
</reference>
<evidence type="ECO:0000313" key="3">
    <source>
        <dbReference type="Proteomes" id="UP000265618"/>
    </source>
</evidence>
<feature type="region of interest" description="Disordered" evidence="1">
    <location>
        <begin position="17"/>
        <end position="39"/>
    </location>
</feature>
<protein>
    <recommendedName>
        <fullName evidence="4">Peptidylprolyl isomerase</fullName>
    </recommendedName>
</protein>
<gene>
    <name evidence="2" type="ORF">KIPB_016055</name>
</gene>
<comment type="caution">
    <text evidence="2">The sequence shown here is derived from an EMBL/GenBank/DDBJ whole genome shotgun (WGS) entry which is preliminary data.</text>
</comment>
<dbReference type="AlphaFoldDB" id="A0A391P222"/>
<name>A0A391P222_9EUKA</name>
<dbReference type="EMBL" id="BDIP01009487">
    <property type="protein sequence ID" value="GCA65028.1"/>
    <property type="molecule type" value="Genomic_DNA"/>
</dbReference>
<keyword evidence="3" id="KW-1185">Reference proteome</keyword>
<proteinExistence type="predicted"/>
<feature type="compositionally biased region" description="Basic and acidic residues" evidence="1">
    <location>
        <begin position="17"/>
        <end position="29"/>
    </location>
</feature>
<sequence length="55" mass="6230">GKVTFRVVKVVFKSDDTVKPMPTDERQEQLKQLADAAKASREALLRQRAETEGEK</sequence>
<organism evidence="2 3">
    <name type="scientific">Kipferlia bialata</name>
    <dbReference type="NCBI Taxonomy" id="797122"/>
    <lineage>
        <taxon>Eukaryota</taxon>
        <taxon>Metamonada</taxon>
        <taxon>Carpediemonas-like organisms</taxon>
        <taxon>Kipferlia</taxon>
    </lineage>
</organism>